<dbReference type="PANTHER" id="PTHR30480">
    <property type="entry name" value="BETA-HEXOSAMINIDASE-RELATED"/>
    <property type="match status" value="1"/>
</dbReference>
<name>A0AAU7V6D4_9ACTO</name>
<comment type="catalytic activity">
    <reaction evidence="1">
        <text>Hydrolysis of terminal non-reducing N-acetyl-D-hexosamine residues in N-acetyl-beta-D-hexosaminides.</text>
        <dbReference type="EC" id="3.2.1.52"/>
    </reaction>
</comment>
<dbReference type="InterPro" id="IPR050226">
    <property type="entry name" value="NagZ_Beta-hexosaminidase"/>
</dbReference>
<dbReference type="InterPro" id="IPR019800">
    <property type="entry name" value="Glyco_hydro_3_AS"/>
</dbReference>
<dbReference type="InterPro" id="IPR001764">
    <property type="entry name" value="Glyco_hydro_3_N"/>
</dbReference>
<accession>A0AAU7V6D4</accession>
<keyword evidence="4 7" id="KW-0378">Hydrolase</keyword>
<dbReference type="GO" id="GO:0009254">
    <property type="term" value="P:peptidoglycan turnover"/>
    <property type="evidence" value="ECO:0007669"/>
    <property type="project" value="TreeGrafter"/>
</dbReference>
<dbReference type="RefSeq" id="WP_350258036.1">
    <property type="nucleotide sequence ID" value="NZ_CP138335.1"/>
</dbReference>
<evidence type="ECO:0000256" key="5">
    <source>
        <dbReference type="ARBA" id="ARBA00023295"/>
    </source>
</evidence>
<dbReference type="Gene3D" id="3.40.50.1700">
    <property type="entry name" value="Glycoside hydrolase family 3 C-terminal domain"/>
    <property type="match status" value="1"/>
</dbReference>
<dbReference type="EMBL" id="CP138335">
    <property type="protein sequence ID" value="XBW07835.1"/>
    <property type="molecule type" value="Genomic_DNA"/>
</dbReference>
<dbReference type="InterPro" id="IPR017853">
    <property type="entry name" value="GH"/>
</dbReference>
<evidence type="ECO:0000259" key="6">
    <source>
        <dbReference type="Pfam" id="PF00933"/>
    </source>
</evidence>
<dbReference type="EC" id="3.2.1.52" evidence="3"/>
<evidence type="ECO:0000313" key="7">
    <source>
        <dbReference type="EMBL" id="XBW07835.1"/>
    </source>
</evidence>
<dbReference type="SUPFAM" id="SSF51445">
    <property type="entry name" value="(Trans)glycosidases"/>
    <property type="match status" value="1"/>
</dbReference>
<dbReference type="InterPro" id="IPR036881">
    <property type="entry name" value="Glyco_hydro_3_C_sf"/>
</dbReference>
<evidence type="ECO:0000256" key="4">
    <source>
        <dbReference type="ARBA" id="ARBA00022801"/>
    </source>
</evidence>
<dbReference type="PROSITE" id="PS00775">
    <property type="entry name" value="GLYCOSYL_HYDROL_F3"/>
    <property type="match status" value="1"/>
</dbReference>
<keyword evidence="5" id="KW-0326">Glycosidase</keyword>
<sequence length="548" mass="58172">MKEQSVHKQTVKEALAQLETWDDEHLVGQLFSVASGGHAAKNILGFGDSASPDQVERAHEALLQLIRDYHLGAIIYFPPGGDHEPVADIRRRVLELQAAAEVPLLISTDQENGTVARVRVGVTHLPGAMALGATGDEELWRETARATAAQLRSVGIAQTLAPVADVNVVAENPGVNIRSAGSDPHRAARQLAVTIRAWSEAGLASTLKHFPGYGSAAVDPHLGLPSVGLSRDQWDRTERLPFQAAIEAGADTVMLGHVAFPALDPVDAATFSRPIVTDLLRHELGFTGVIITDALDMGGAERPEGPAEACVSALQAGVDQLLMPVDLPTAYEAVLRALREGRLDRDQLVASARRILTLKAKLQLDEPIGPGPETLPHQEQAELARRVATAAVAQRNAEVPAVLTPGAELLLIHPGVDPQKRGVNPGEVLGRQLRAAGHGVTELVWTEGTPWPGRPDTSAREAVLVLRDAWKEHAPVAEVLAELSRAGLVVHVVALRSPYEAASVAGKYSVLLTYGDNQFAVEAAGRVLLGEEPARGGLPMGVPTPADQ</sequence>
<dbReference type="InterPro" id="IPR036962">
    <property type="entry name" value="Glyco_hydro_3_N_sf"/>
</dbReference>
<dbReference type="PANTHER" id="PTHR30480:SF13">
    <property type="entry name" value="BETA-HEXOSAMINIDASE"/>
    <property type="match status" value="1"/>
</dbReference>
<dbReference type="GO" id="GO:0004563">
    <property type="term" value="F:beta-N-acetylhexosaminidase activity"/>
    <property type="evidence" value="ECO:0007669"/>
    <property type="project" value="UniProtKB-EC"/>
</dbReference>
<dbReference type="GO" id="GO:0005975">
    <property type="term" value="P:carbohydrate metabolic process"/>
    <property type="evidence" value="ECO:0007669"/>
    <property type="project" value="InterPro"/>
</dbReference>
<dbReference type="AlphaFoldDB" id="A0AAU7V6D4"/>
<feature type="domain" description="Glycoside hydrolase family 3 N-terminal" evidence="6">
    <location>
        <begin position="53"/>
        <end position="358"/>
    </location>
</feature>
<gene>
    <name evidence="7" type="ORF">SAC06_09345</name>
</gene>
<comment type="similarity">
    <text evidence="2">Belongs to the glycosyl hydrolase 3 family.</text>
</comment>
<dbReference type="Gene3D" id="3.20.20.300">
    <property type="entry name" value="Glycoside hydrolase, family 3, N-terminal domain"/>
    <property type="match status" value="1"/>
</dbReference>
<evidence type="ECO:0000256" key="3">
    <source>
        <dbReference type="ARBA" id="ARBA00012663"/>
    </source>
</evidence>
<protein>
    <recommendedName>
        <fullName evidence="3">beta-N-acetylhexosaminidase</fullName>
        <ecNumber evidence="3">3.2.1.52</ecNumber>
    </recommendedName>
</protein>
<organism evidence="7">
    <name type="scientific">Scrofimicrobium appendicitidis</name>
    <dbReference type="NCBI Taxonomy" id="3079930"/>
    <lineage>
        <taxon>Bacteria</taxon>
        <taxon>Bacillati</taxon>
        <taxon>Actinomycetota</taxon>
        <taxon>Actinomycetes</taxon>
        <taxon>Actinomycetales</taxon>
        <taxon>Actinomycetaceae</taxon>
        <taxon>Scrofimicrobium</taxon>
    </lineage>
</organism>
<dbReference type="KEGG" id="sapp:SAC06_09345"/>
<evidence type="ECO:0000256" key="2">
    <source>
        <dbReference type="ARBA" id="ARBA00005336"/>
    </source>
</evidence>
<dbReference type="Pfam" id="PF00933">
    <property type="entry name" value="Glyco_hydro_3"/>
    <property type="match status" value="1"/>
</dbReference>
<dbReference type="PRINTS" id="PR00133">
    <property type="entry name" value="GLHYDRLASE3"/>
</dbReference>
<proteinExistence type="inferred from homology"/>
<evidence type="ECO:0000256" key="1">
    <source>
        <dbReference type="ARBA" id="ARBA00001231"/>
    </source>
</evidence>
<reference evidence="7" key="1">
    <citation type="submission" date="2023-11" db="EMBL/GenBank/DDBJ databases">
        <title>Scrofimicrobium hongkongense sp. nov., isolated from a patient with peritonitis.</title>
        <authorList>
            <person name="Lao H.Y."/>
            <person name="Wong A.Y.P."/>
            <person name="Ng T.L."/>
            <person name="Wong R.Y.L."/>
            <person name="Yau M.C.Y."/>
            <person name="Lam J.Y.W."/>
            <person name="Siu G.K.H."/>
        </authorList>
    </citation>
    <scope>NUCLEOTIDE SEQUENCE</scope>
    <source>
        <strain evidence="7">R131</strain>
    </source>
</reference>